<dbReference type="Gene3D" id="2.60.120.200">
    <property type="match status" value="1"/>
</dbReference>
<proteinExistence type="predicted"/>
<name>L1IX89_GUITC</name>
<reference evidence="6 8" key="1">
    <citation type="journal article" date="2012" name="Nature">
        <title>Algal genomes reveal evolutionary mosaicism and the fate of nucleomorphs.</title>
        <authorList>
            <consortium name="DOE Joint Genome Institute"/>
            <person name="Curtis B.A."/>
            <person name="Tanifuji G."/>
            <person name="Burki F."/>
            <person name="Gruber A."/>
            <person name="Irimia M."/>
            <person name="Maruyama S."/>
            <person name="Arias M.C."/>
            <person name="Ball S.G."/>
            <person name="Gile G.H."/>
            <person name="Hirakawa Y."/>
            <person name="Hopkins J.F."/>
            <person name="Kuo A."/>
            <person name="Rensing S.A."/>
            <person name="Schmutz J."/>
            <person name="Symeonidi A."/>
            <person name="Elias M."/>
            <person name="Eveleigh R.J."/>
            <person name="Herman E.K."/>
            <person name="Klute M.J."/>
            <person name="Nakayama T."/>
            <person name="Obornik M."/>
            <person name="Reyes-Prieto A."/>
            <person name="Armbrust E.V."/>
            <person name="Aves S.J."/>
            <person name="Beiko R.G."/>
            <person name="Coutinho P."/>
            <person name="Dacks J.B."/>
            <person name="Durnford D.G."/>
            <person name="Fast N.M."/>
            <person name="Green B.R."/>
            <person name="Grisdale C.J."/>
            <person name="Hempel F."/>
            <person name="Henrissat B."/>
            <person name="Hoppner M.P."/>
            <person name="Ishida K."/>
            <person name="Kim E."/>
            <person name="Koreny L."/>
            <person name="Kroth P.G."/>
            <person name="Liu Y."/>
            <person name="Malik S.B."/>
            <person name="Maier U.G."/>
            <person name="McRose D."/>
            <person name="Mock T."/>
            <person name="Neilson J.A."/>
            <person name="Onodera N.T."/>
            <person name="Poole A.M."/>
            <person name="Pritham E.J."/>
            <person name="Richards T.A."/>
            <person name="Rocap G."/>
            <person name="Roy S.W."/>
            <person name="Sarai C."/>
            <person name="Schaack S."/>
            <person name="Shirato S."/>
            <person name="Slamovits C.H."/>
            <person name="Spencer D.F."/>
            <person name="Suzuki S."/>
            <person name="Worden A.Z."/>
            <person name="Zauner S."/>
            <person name="Barry K."/>
            <person name="Bell C."/>
            <person name="Bharti A.K."/>
            <person name="Crow J.A."/>
            <person name="Grimwood J."/>
            <person name="Kramer R."/>
            <person name="Lindquist E."/>
            <person name="Lucas S."/>
            <person name="Salamov A."/>
            <person name="McFadden G.I."/>
            <person name="Lane C.E."/>
            <person name="Keeling P.J."/>
            <person name="Gray M.W."/>
            <person name="Grigoriev I.V."/>
            <person name="Archibald J.M."/>
        </authorList>
    </citation>
    <scope>NUCLEOTIDE SEQUENCE</scope>
    <source>
        <strain evidence="6 8">CCMP2712</strain>
    </source>
</reference>
<dbReference type="KEGG" id="gtt:GUITHDRAFT_142776"/>
<dbReference type="OrthoDB" id="10693216at2759"/>
<evidence type="ECO:0000256" key="1">
    <source>
        <dbReference type="ARBA" id="ARBA00022729"/>
    </source>
</evidence>
<dbReference type="HOGENOM" id="CLU_222974_0_0_1"/>
<protein>
    <recommendedName>
        <fullName evidence="5">Apple domain-containing protein</fullName>
    </recommendedName>
</protein>
<keyword evidence="3" id="KW-0106">Calcium</keyword>
<accession>L1IX89</accession>
<evidence type="ECO:0000256" key="4">
    <source>
        <dbReference type="SAM" id="MobiDB-lite"/>
    </source>
</evidence>
<dbReference type="Pfam" id="PF13385">
    <property type="entry name" value="Laminin_G_3"/>
    <property type="match status" value="1"/>
</dbReference>
<dbReference type="PaxDb" id="55529-EKX40470"/>
<evidence type="ECO:0000256" key="2">
    <source>
        <dbReference type="ARBA" id="ARBA00022737"/>
    </source>
</evidence>
<dbReference type="PANTHER" id="PTHR46967">
    <property type="entry name" value="INSULIN-LIKE GROWTH FACTOR BINDING PROTEIN,N-TERMINAL"/>
    <property type="match status" value="1"/>
</dbReference>
<dbReference type="Gene3D" id="2.10.50.10">
    <property type="entry name" value="Tumor Necrosis Factor Receptor, subunit A, domain 2"/>
    <property type="match status" value="2"/>
</dbReference>
<evidence type="ECO:0000313" key="7">
    <source>
        <dbReference type="EnsemblProtists" id="EKX40470"/>
    </source>
</evidence>
<reference evidence="8" key="2">
    <citation type="submission" date="2012-11" db="EMBL/GenBank/DDBJ databases">
        <authorList>
            <person name="Kuo A."/>
            <person name="Curtis B.A."/>
            <person name="Tanifuji G."/>
            <person name="Burki F."/>
            <person name="Gruber A."/>
            <person name="Irimia M."/>
            <person name="Maruyama S."/>
            <person name="Arias M.C."/>
            <person name="Ball S.G."/>
            <person name="Gile G.H."/>
            <person name="Hirakawa Y."/>
            <person name="Hopkins J.F."/>
            <person name="Rensing S.A."/>
            <person name="Schmutz J."/>
            <person name="Symeonidi A."/>
            <person name="Elias M."/>
            <person name="Eveleigh R.J."/>
            <person name="Herman E.K."/>
            <person name="Klute M.J."/>
            <person name="Nakayama T."/>
            <person name="Obornik M."/>
            <person name="Reyes-Prieto A."/>
            <person name="Armbrust E.V."/>
            <person name="Aves S.J."/>
            <person name="Beiko R.G."/>
            <person name="Coutinho P."/>
            <person name="Dacks J.B."/>
            <person name="Durnford D.G."/>
            <person name="Fast N.M."/>
            <person name="Green B.R."/>
            <person name="Grisdale C."/>
            <person name="Hempe F."/>
            <person name="Henrissat B."/>
            <person name="Hoppner M.P."/>
            <person name="Ishida K.-I."/>
            <person name="Kim E."/>
            <person name="Koreny L."/>
            <person name="Kroth P.G."/>
            <person name="Liu Y."/>
            <person name="Malik S.-B."/>
            <person name="Maier U.G."/>
            <person name="McRose D."/>
            <person name="Mock T."/>
            <person name="Neilson J.A."/>
            <person name="Onodera N.T."/>
            <person name="Poole A.M."/>
            <person name="Pritham E.J."/>
            <person name="Richards T.A."/>
            <person name="Rocap G."/>
            <person name="Roy S.W."/>
            <person name="Sarai C."/>
            <person name="Schaack S."/>
            <person name="Shirato S."/>
            <person name="Slamovits C.H."/>
            <person name="Spencer D.F."/>
            <person name="Suzuki S."/>
            <person name="Worden A.Z."/>
            <person name="Zauner S."/>
            <person name="Barry K."/>
            <person name="Bell C."/>
            <person name="Bharti A.K."/>
            <person name="Crow J.A."/>
            <person name="Grimwood J."/>
            <person name="Kramer R."/>
            <person name="Lindquist E."/>
            <person name="Lucas S."/>
            <person name="Salamov A."/>
            <person name="McFadden G.I."/>
            <person name="Lane C.E."/>
            <person name="Keeling P.J."/>
            <person name="Gray M.W."/>
            <person name="Grigoriev I.V."/>
            <person name="Archibald J.M."/>
        </authorList>
    </citation>
    <scope>NUCLEOTIDE SEQUENCE</scope>
    <source>
        <strain evidence="8">CCMP2712</strain>
    </source>
</reference>
<evidence type="ECO:0000313" key="8">
    <source>
        <dbReference type="Proteomes" id="UP000011087"/>
    </source>
</evidence>
<evidence type="ECO:0000259" key="5">
    <source>
        <dbReference type="PROSITE" id="PS50948"/>
    </source>
</evidence>
<feature type="region of interest" description="Disordered" evidence="4">
    <location>
        <begin position="198"/>
        <end position="263"/>
    </location>
</feature>
<dbReference type="InterPro" id="IPR003609">
    <property type="entry name" value="Pan_app"/>
</dbReference>
<dbReference type="InterPro" id="IPR003644">
    <property type="entry name" value="Calx_beta"/>
</dbReference>
<feature type="compositionally biased region" description="Polar residues" evidence="4">
    <location>
        <begin position="199"/>
        <end position="209"/>
    </location>
</feature>
<dbReference type="InterPro" id="IPR011050">
    <property type="entry name" value="Pectin_lyase_fold/virulence"/>
</dbReference>
<keyword evidence="2" id="KW-0677">Repeat</keyword>
<sequence length="6337" mass="695482">MPNGSKNNSAAGPDVVSKRLLSPWKTQPLSHVGDARKCISPAKNVEKMFPYFSDLRRKEEMEVFSRQPSYASTTLTSSSLREDSVKWRVGTAALKAEQLYLEASSLNVGQRGFHDFRDLQLNWSTELPIYVNKPISALVAKVTLFIRDTLTHRCKRGANAATSSDSTLQDSEMNNEDLQMLASFKELLNKNDKRRGEMLNSSASGQVNQDSEDSQKMRNGPMELDQTANSTSGRSDDASELYQTRRSVRSSVSQALSNSTVVTTSEMDKELVEHLRKSPKSPFLPSSMYLVIVKVRCVGNELIGWIWWAQHAETARLELSRGRVNANTILTVEIEFCTHGYNGTSGKSPLDNPYYKLYMTICDAIEALLYPHWNLCFIIKDGKPRVGAMEVVEYQGGFYLIRLLWLVGSVEFCTTLHSRLCSRDFPVPSKIAERLECALEGPRDEEAVEYSTGLSNNSTPKVNSPTSWIKKDHKTGKNADIAEYASPEPQIDLGQLFAARESLKNDCMECDSIRAFRGFKLKQIACEPQSGSATLAVHPVRLTRYKILDKLVTLRPWWQRVNAVQGDEEIEEEEQCEAMETRHKFLSLLVISSLWEVGLSQEVDPSYVVCPLSNFPPSSAACQGYVPGSCPPNVSWCHGEGVEIVVLEPQSLLYDTSDSLQATITLRRSESFQQKLDIMFTIEGLEESLQYLKLDQARVQRLPVFPGFSANFLPDLKYWNGKVNWEVWDGMDRRISIPFSRVMNNVTQLLYNKITVNLKFSYSPHPFYRHSFYVLDPDASPGRVQFQLNETSVRVGQKCLNVKVSRVQGTAGDLVLIVGVFAGSPSSTDVPCQGVSATHELSWKDGEGQEQVINVKLQESYFLKTSLAIRLCSGTLGGLPAPFLIDNGKSTLWVDIVNSSNTTYLTISPQIEHASGYFQISVTRMFGVDGQIQAKYFFLSATYQNGVHFQGTDGILHWDMYGPSTNLVTFRLLNQNETVAKVELHDSKPSFIPERSFLVHVGFVLGAQIVGGSWVLISTFESVMPLYFKDDVVSYNLNRLQDQFYLVVMRNTSDMAVEATFSTLCCVDGLTAVPDRHFVPSSGKLTWNASDGSDRLIPLQMIPANETQVRDLTFAVVLQWIDPEGRTHLKYANVTLYTGTAVVGLMPTNLYVLQSREQLDLEFWLRGSFTRLINVSFVVQSEVVEVVGSSDRYVTVGSTENISSGQITHSVRLQFKNDGIYRLDKSTSYIAVSISSAGGQIQNAYRVLNFTIINDNAISGHAVFSSSTYDVLYSTSNFHNVTLRVERINGFQGPLSVAYGFLGDTAEEPQDFLAASGVLKWSGQDNSSRTVNVIIPDSVSFPPNLQFLRFTAFLANVRDGVPAVKDAATSSAVVRIFRSATSGNGILEFDRLSYRFDETEPGGIAVQVNRVGGAMGAASVEVSIVLMDYETRMSCSSNYTFLQTLSWDAGDEASKYVMVNQSMYFNVTSCSSPTSALFWIQLKMQNAKGGYANPEKSASDILIVKSLGRGGLFSLFLPVAFQGVVPDDVSKIFFYVNRSAGSGPSSVWVRTRMSSAQVANTTMMLTWGAEDLSAKRVELEVLSSTTYTSLLNELTISIYNATGEMMVDPDVASVRVVFKETVARQGKIVFRDSLLWVDEDVRQVTLTLSRISGADSNLAVRFRIYMPKQEISRDISMFGTIQGSNASLTCNSSYLGTSCQKQDCVTYVPTSYSNAAAAGAVDEVYGELRWSEAESTDKHISFRVHETSWQSSYSHLAFGVELFDVRSFDARLNLVDPLWEPQLMTGCVGGGNCTSAVVMIERVSGGGQARIFSSSYFVQETNGEQKIFYTVQRIGGANGELSVTVSTSGCSFEYDTVAAIEGTDYLPLHAEVRWTDQDKSDKVVEVTVNGDNSYIHGRLKRCMKVALDASNRSTIDEKNSYTITVVVDDDIRNRGQVSFSAEGVYPSNYPLIYFGPAYQYSSTRHVCCSTGKGQQRLDTLNLSHDAVPSSCQLALFSAHNCSLQVSPDCSESFSADFLAIDYVNDDLWLAWNQSVGFFNVLEHEILFSPRPYVASKMQDYVAFDLISNASVLPGKSISLYVAKGDFYVDVKIISWSDNLPSYSRTAPFTIASAQIIYKDHLNITVPSSQVFDKISTASWLAWNASDCSLYNAAYQSSTGSGCFDDLFLSLDDAESSRKEDYSPLCSSTSVQLLHEAKVISLWDKTSDRFFNVFIVADGPSPCTNFQYHRWEVTAKASNFILVSQERYLFAPDSPQAFSVPVDRLAGSETPLIVDYEIDMSPGLRDLYAGQTAGRIMWFDGDNSRRFIPLLFKEMCGESFEANFTIHLHDISTSSYCDNLLNFSVGNPYVSTDEAVLTPSMFVKVSKNVGEGLFQAFGDSKLSESDGVGSLSFKKLVRSSSELTVGYEIVGSDVYGSDTPLASNNITIPAFDDPRTLISIFTASDVMPTQVQDVSVKLREVARVTMLRQSVLAGSPFRFTLQTSSSSVTIGGSTMVQITITQDSFEYLRSQVDVLSTLEIADVTSNVLLDRLTFSWGSMRSKAVEFDAALHPWTSSINTVQLNFSAHLFPRSFHQLPSCSPSSSVVVEKFTVVDCSAGLGYVRLRQEDLVIYAPEDETFISVGVELHRCKVGDVAVFWSTLDDSAIGGVNFFTTSGMIVWKDNSENVQMVNIKLPGVSLDLNMVKRFMIKLHYTNDGASIDPLADEGELFIRSTHYAPTFIVRSITHSNHIAGSRNILTVTLRPNFELQNALNLTVSGLVSSLTPDGDVVVSDSSPWFSYTSLWWSQSQGNLVFQLTSPSSLPIDEDTVFSFTLTNGLEASEGVIPWVSAEFQNADVTNLMLVPQGRVLKVVQNSLFLSFSSSLCKQSACPVSTVCGASNYVSITVSPNLYPLQDFFLSIVIPTLSHDDWFLYAPASVKIGNTQAFEVSGSWDPYKKEIQVGPFSALQLGEELVVGFEAKNHIPSMLESSLVQVRAFQTENVTMAGPAEIQANLFTCDSTGGIGNVLVHWETSLCRRVNKFTMSIALNSPIGDDKSIFSIILSGLGGFHSLTSNNIVVVRSQDNRTSWNGVWNDDGILMIFPEPSGDAFFISDPVVVLEFDVRNPDRIQPANQIDVRITGVTRGFGDVIIPEVAVFNSHDLPQLLRSEVAMEVREPFGFNELKLAIQSNVDLQPGDQLLLVLPGFLGLDASTSTSEFLVEWNEVGRILKVQVSTCLLPDQTHTFNLSAYIVLTPPYHLSANFPSLETYLVKDSVTYGPFATHHNSIACSAMACSGLPALTDVVVSSCSPLASIQFNLFVHVPEALQRLSFAIHDFQLLDLAPNVTVCGPNSSVFDEEAFWSNDMKVLTLQSKAQSNIPAGMMELNFIVTNGPSSIPAQNLSMLITAELADIGMNNTRTGFLSVEYPMVFKCDRYFIERNRNVGRWVRRDLQVIRAGRTNFYVTLQPSVNLPNNSAITLKGLDVAYRQTSTSLNLSFGTYALGKMVVSRTIFASWFDDQGLVFSAPFPILANQNTTFTFALESNCFDLANLNVSIEMKSSLNTSWIKMEPATLDMFKTDSIAYHQPEIVSLKVKLNTWTNNLSYVQMHLSFVLNSPLPVASKIGIGGMGILKIVQTEGFDQVGTVTESFDVIHILQFSQSLEACHVINASMVVIPDQSFLSTKQAYAYFTSSETRNASCDFLDFFCVQPVQTARRLFELDVKYLHCDSKPSSFVTQDLNESYVVHCPGGCHQHDSWMEYPNLVCSQSIPEYLHVQDVQDCMKKCMQSQSLCKALFWRADSECYLFYEECSLTTAFSPGSTWIPPANIRNDYKNFLIVGFDFAVDFQSDRKISVYKMGTRLARYSLIAEGRSNSTESVSWFQISNRTFVFGRSKTSSELFILDFVTPQLILHRRMNGSQASSLFVLDTTPYLAMESNGATLEIFKWYIQEFVSMQQLSMKAEIYDVTYAQTHGTHFLFVSTAVDVQILKFKNDKFQLWSTTTIAANKVHFMQIRNVDYVALTSASSSSSSIFRFDSCTAISQPLIQVDFDIRDIATFQYENPSTLIDVIALSTSTNDVMLFIRESETSFNPVGYLNLFCTGPGDVNLTLPCESYQTSVSQERTGDLAVDQMSLITIGGQRALLLSFNMSICAIYLNSTANFGIDSSCNILSPADRYNVSGNATSTRTGSIIFSNIDLRVEDHASIDVHGCRGYGVYNESTAVCRAASHEGIVAMDASFLYLQKQPPANTLKNCKDSWMLMFRQTIDSSLPVYDPLTWLDRVNDDNISSSSFSRLKQISWPELGDWAYNIWRQRSNPVTEDGAKPKGFVSIHEAIPSDPPFQGLYRGTNLYALAGSQLTLGFEEKASGYEIISKPEKFANITIVELWVMVDRADGTHDIIAHPYMQSDYDYRLSLARGIRPVSTQGDLAIDTHFIFNEFDFSEIEQSEDGYLSSYLMSNFPLQNDINFRVSGLLGTSKKESFLKVFTGDFKQSTVGSYSSVDYSVSFAMGSWYPWMSYKFQMLSVKSVQPGVAANISTFFPSVPPLGILSRRMSNTNYVYNAPLEWTSCQLLKFSAFTTILPAWRWHYCNPEFGGGCESGCSATDGYACLAPKAPTRKMTFQYDELQSEQWYSDFVFNLSASNYSDLPTSRLSIRVTALMLSGLGEDTNETIEGMLRELENRIEQQAIYAGPFWPFADSYYVRELNTSFFSSYDQQVQDQLYSTASGLYAFALHAAIFKSSMFTPSVERLIPWLIQALQSCEFLKDSRQYCTVHNMIPGFFALRESFHSTADPSILWTLERLNATILRLWDAEKRCFKKVDQTLDACDTLQAQVFGALFFVESGNLGDSNAIIDYVRTTLISAKEFGSQDIVFGYSDSPDTLSLENSLFLGMAMGRLDRFDEELAVISSLRQYVDFLNNKRELGNFSSISMSYGLEEWIIATSPFRHIYWNLNSNLTYIGLEKFPSLTEPSCIPCPTDAYSDNSLKIADGSCISCPENMTSNRLRGALGMESCVCKPGFYDMEGTCVECPVDYYKSEAGNFSCTPCLVTMGTYNTTGNTFCHHLCPDHICEYLVYDKCFPKNDFASSPFVIPYDNSGTIICLHTIYDWNARLRRNLTGIIQILFLDEVYSDTCGFSFPYRYMRIGTVQNSTSVTCVNQTHFLRIYTGEVYVSNLIIDAGDFIVQEGGCFSLYQGAHLHLTNCTLQNCRAKLGGAIYSTEKSQTFTSNTIITMATAENKGGAYYLQGMSIVTMQFSTINSTLSFHNGGAIYSTGQSQVVLEDSKIVNGTSEGSTGGCIAQYDGSSVQATASVLEYCTAGQEGGAVYSGGNSTVVLSSSNISVGRSLGSTGGCIAQYGGSSVQATGSVVEVCVSVGGGGAVYSTGQSQVVLEDSKIVNGTSEGSTGGCIAQYDGSSVQATGSVLEYCTAGQEGGAVYSGGNSTVVLSSSNISVGRSLGSTGGCIAQYGGSSVQATGSVVEVCVSVGGGGAVYSTGQSQVVLEDSKIVNGTSEGSTGGCIAQYDGSSVQATASVLEYCTAGQEGGAVYSGGNSTVVLSSSNISVGRSLGSTGGCIAQYGGSSVQATGSVVEVCVSVGGGGAVYSTGQSKVVLEDSKIVNGTSEGSTGGCIAQYDGSSVQATGSVLEYCTAGQEGGAVYSGSGSSLIMYFSSILNSVSYSFGGCVAIVGHSWVTVSSSLFDSCSIIPLSSSLYLNSGGAFFVQASSVSFADSNISNSFARFGGAIFLSEVSIFSVSGNSFFSNSYGAVGELVFVAGNSTFSVETGSLVLDTQQSDCTSSNSCKTVTGSQKCLVTQIITEYNCSCDVGSYFDLDVCTACPCKSCPNLTTTRQAGLKSITSCDACVVGYYSIDLVSSPCTRCPPLTTSNGTGKSSVEDCLPYQPLLSYQFEPGQFLNDSSGNGYTLTNFGATGSTLSNKGKQAAAFSSSAGQEYMTVPKTLDYAEVQRTSGITFSFSFKASPNTSVHAKLFDFGAGAPDNNIAVGFDGLSEPSTGKLSFDLYEGTVPATRMLTDNNFRDGNWHHVVYSVDSNSTAYPSTVQVWVDSVQYLSYSNQISNEVQSVDQSLRTLYLAKSHWTEDGPLDGYLDDFRVYDFPFTSFDMEQHYLSLGSDYPSTAYALAAQVIQDKQPWGIYHAEDFDALSTQCWKESRGVKDSVTCESGTFVTGFESGNGANAQVSFVSGNTASVMRWPNGSIPSQFTICSVSRYAGASQLKVLTADPSVLSWFHGHADGMIGVAYYEGWKANVSLSSSSTETWLVMCGKNDNNTPGNIQRALGNSTTMQSAGIAGGGSGGAYLTVNTAANEESDFALSQIYIWDQLLTDDEMGLIGQALLEYLATGNRLTIIE</sequence>
<dbReference type="Pfam" id="PF07699">
    <property type="entry name" value="Ephrin_rec_like"/>
    <property type="match status" value="1"/>
</dbReference>
<dbReference type="EMBL" id="JH993031">
    <property type="protein sequence ID" value="EKX40470.1"/>
    <property type="molecule type" value="Genomic_DNA"/>
</dbReference>
<gene>
    <name evidence="6" type="ORF">GUITHDRAFT_142776</name>
</gene>
<evidence type="ECO:0000313" key="6">
    <source>
        <dbReference type="EMBL" id="EKX40470.1"/>
    </source>
</evidence>
<feature type="compositionally biased region" description="Polar residues" evidence="4">
    <location>
        <begin position="452"/>
        <end position="467"/>
    </location>
</feature>
<dbReference type="Proteomes" id="UP000011087">
    <property type="component" value="Unassembled WGS sequence"/>
</dbReference>
<dbReference type="GO" id="GO:0007154">
    <property type="term" value="P:cell communication"/>
    <property type="evidence" value="ECO:0007669"/>
    <property type="project" value="InterPro"/>
</dbReference>
<dbReference type="GO" id="GO:0016020">
    <property type="term" value="C:membrane"/>
    <property type="evidence" value="ECO:0007669"/>
    <property type="project" value="InterPro"/>
</dbReference>
<dbReference type="SUPFAM" id="SSF49899">
    <property type="entry name" value="Concanavalin A-like lectins/glucanases"/>
    <property type="match status" value="1"/>
</dbReference>
<dbReference type="Pfam" id="PF03160">
    <property type="entry name" value="Calx-beta"/>
    <property type="match status" value="3"/>
</dbReference>
<dbReference type="InterPro" id="IPR038081">
    <property type="entry name" value="CalX-like_sf"/>
</dbReference>
<dbReference type="Gene3D" id="2.160.20.20">
    <property type="match status" value="1"/>
</dbReference>
<dbReference type="SUPFAM" id="SSF57184">
    <property type="entry name" value="Growth factor receptor domain"/>
    <property type="match status" value="1"/>
</dbReference>
<keyword evidence="1" id="KW-0732">Signal</keyword>
<feature type="region of interest" description="Disordered" evidence="4">
    <location>
        <begin position="449"/>
        <end position="471"/>
    </location>
</feature>
<evidence type="ECO:0000256" key="3">
    <source>
        <dbReference type="ARBA" id="ARBA00022837"/>
    </source>
</evidence>
<feature type="compositionally biased region" description="Polar residues" evidence="4">
    <location>
        <begin position="254"/>
        <end position="263"/>
    </location>
</feature>
<dbReference type="InterPro" id="IPR011641">
    <property type="entry name" value="Tyr-kin_ephrin_A/B_rcpt-like"/>
</dbReference>
<keyword evidence="8" id="KW-1185">Reference proteome</keyword>
<organism evidence="6">
    <name type="scientific">Guillardia theta (strain CCMP2712)</name>
    <name type="common">Cryptophyte</name>
    <dbReference type="NCBI Taxonomy" id="905079"/>
    <lineage>
        <taxon>Eukaryota</taxon>
        <taxon>Cryptophyceae</taxon>
        <taxon>Pyrenomonadales</taxon>
        <taxon>Geminigeraceae</taxon>
        <taxon>Guillardia</taxon>
    </lineage>
</organism>
<dbReference type="PANTHER" id="PTHR46967:SF2">
    <property type="entry name" value="SUSHI, VON WILLEBRAND FACTOR TYPE A, EGF AND PENTRAXIN DOMAIN-CONTAINING PROTEIN 1-LIKE"/>
    <property type="match status" value="1"/>
</dbReference>
<dbReference type="SUPFAM" id="SSF51126">
    <property type="entry name" value="Pectin lyase-like"/>
    <property type="match status" value="2"/>
</dbReference>
<dbReference type="RefSeq" id="XP_005827450.1">
    <property type="nucleotide sequence ID" value="XM_005827393.1"/>
</dbReference>
<dbReference type="EnsemblProtists" id="EKX40470">
    <property type="protein sequence ID" value="EKX40470"/>
    <property type="gene ID" value="GUITHDRAFT_142776"/>
</dbReference>
<dbReference type="PROSITE" id="PS50948">
    <property type="entry name" value="PAN"/>
    <property type="match status" value="1"/>
</dbReference>
<dbReference type="GeneID" id="19047035"/>
<dbReference type="InterPro" id="IPR013320">
    <property type="entry name" value="ConA-like_dom_sf"/>
</dbReference>
<feature type="domain" description="Apple" evidence="5">
    <location>
        <begin position="3728"/>
        <end position="3804"/>
    </location>
</feature>
<dbReference type="SMART" id="SM01411">
    <property type="entry name" value="Ephrin_rec_like"/>
    <property type="match status" value="3"/>
</dbReference>
<dbReference type="InterPro" id="IPR012332">
    <property type="entry name" value="Autotransporter_pectin_lyase_C"/>
</dbReference>
<reference evidence="7" key="3">
    <citation type="submission" date="2015-06" db="UniProtKB">
        <authorList>
            <consortium name="EnsemblProtists"/>
        </authorList>
    </citation>
    <scope>IDENTIFICATION</scope>
</reference>
<dbReference type="SUPFAM" id="SSF141072">
    <property type="entry name" value="CalX-like"/>
    <property type="match status" value="2"/>
</dbReference>
<dbReference type="InterPro" id="IPR009030">
    <property type="entry name" value="Growth_fac_rcpt_cys_sf"/>
</dbReference>
<dbReference type="Gene3D" id="2.60.40.2030">
    <property type="match status" value="2"/>
</dbReference>